<dbReference type="InterPro" id="IPR015422">
    <property type="entry name" value="PyrdxlP-dep_Trfase_small"/>
</dbReference>
<dbReference type="InterPro" id="IPR015421">
    <property type="entry name" value="PyrdxlP-dep_Trfase_major"/>
</dbReference>
<dbReference type="GO" id="GO:0004069">
    <property type="term" value="F:L-aspartate:2-oxoglutarate aminotransferase activity"/>
    <property type="evidence" value="ECO:0007669"/>
    <property type="project" value="UniProtKB-EC"/>
</dbReference>
<evidence type="ECO:0000256" key="3">
    <source>
        <dbReference type="ARBA" id="ARBA00022576"/>
    </source>
</evidence>
<dbReference type="EMBL" id="DS999411">
    <property type="protein sequence ID" value="EED35559.1"/>
    <property type="molecule type" value="Genomic_DNA"/>
</dbReference>
<dbReference type="InterPro" id="IPR050596">
    <property type="entry name" value="AspAT/PAT-like"/>
</dbReference>
<protein>
    <submittedName>
        <fullName evidence="7">Aspartate aminotransferase</fullName>
        <ecNumber evidence="7">2.6.1.1</ecNumber>
    </submittedName>
</protein>
<dbReference type="Gene3D" id="3.90.1150.10">
    <property type="entry name" value="Aspartate Aminotransferase, domain 1"/>
    <property type="match status" value="1"/>
</dbReference>
<dbReference type="Pfam" id="PF00155">
    <property type="entry name" value="Aminotran_1_2"/>
    <property type="match status" value="1"/>
</dbReference>
<dbReference type="EC" id="2.6.1.1" evidence="7"/>
<accession>B8KTX6</accession>
<dbReference type="PANTHER" id="PTHR46383:SF1">
    <property type="entry name" value="ASPARTATE AMINOTRANSFERASE"/>
    <property type="match status" value="1"/>
</dbReference>
<dbReference type="CDD" id="cd00609">
    <property type="entry name" value="AAT_like"/>
    <property type="match status" value="1"/>
</dbReference>
<name>B8KTX6_9GAMM</name>
<evidence type="ECO:0000256" key="1">
    <source>
        <dbReference type="ARBA" id="ARBA00001933"/>
    </source>
</evidence>
<reference evidence="8" key="1">
    <citation type="journal article" date="2013" name="BMC Microbiol.">
        <title>Taxonomy and evolution of bacteriochlorophyll a-containing members of the OM60/NOR5 clade of marine gammaproteobacteria: description of Luminiphilus syltensis gen. nov., sp. nov., reclassification of Haliea rubra as Pseudohaliea rubra gen. nov., comb. nov., and emendation of Chromatocurvus halotolerans.</title>
        <authorList>
            <person name="Spring S."/>
            <person name="Riedel T."/>
            <person name="Sproer C."/>
            <person name="Yan S."/>
            <person name="Harder J."/>
            <person name="Fuchs B.M."/>
        </authorList>
    </citation>
    <scope>NUCLEOTIDE SEQUENCE [LARGE SCALE GENOMIC DNA]</scope>
    <source>
        <strain evidence="8">NOR51-B</strain>
    </source>
</reference>
<dbReference type="HOGENOM" id="CLU_017584_4_3_6"/>
<comment type="similarity">
    <text evidence="2">Belongs to the class-I pyridoxal-phosphate-dependent aminotransferase family.</text>
</comment>
<evidence type="ECO:0000313" key="7">
    <source>
        <dbReference type="EMBL" id="EED35559.1"/>
    </source>
</evidence>
<evidence type="ECO:0000256" key="4">
    <source>
        <dbReference type="ARBA" id="ARBA00022679"/>
    </source>
</evidence>
<organism evidence="7 8">
    <name type="scientific">Luminiphilus syltensis NOR5-1B</name>
    <dbReference type="NCBI Taxonomy" id="565045"/>
    <lineage>
        <taxon>Bacteria</taxon>
        <taxon>Pseudomonadati</taxon>
        <taxon>Pseudomonadota</taxon>
        <taxon>Gammaproteobacteria</taxon>
        <taxon>Cellvibrionales</taxon>
        <taxon>Halieaceae</taxon>
        <taxon>Luminiphilus</taxon>
    </lineage>
</organism>
<dbReference type="SUPFAM" id="SSF53383">
    <property type="entry name" value="PLP-dependent transferases"/>
    <property type="match status" value="1"/>
</dbReference>
<dbReference type="GO" id="GO:0030170">
    <property type="term" value="F:pyridoxal phosphate binding"/>
    <property type="evidence" value="ECO:0007669"/>
    <property type="project" value="InterPro"/>
</dbReference>
<keyword evidence="4 7" id="KW-0808">Transferase</keyword>
<dbReference type="PRINTS" id="PR00753">
    <property type="entry name" value="ACCSYNTHASE"/>
</dbReference>
<keyword evidence="3 7" id="KW-0032">Aminotransferase</keyword>
<feature type="domain" description="Aminotransferase class I/classII large" evidence="6">
    <location>
        <begin position="31"/>
        <end position="381"/>
    </location>
</feature>
<dbReference type="FunFam" id="3.40.640.10:FF:000033">
    <property type="entry name" value="Aspartate aminotransferase"/>
    <property type="match status" value="1"/>
</dbReference>
<dbReference type="STRING" id="565045.NOR51B_1505"/>
<dbReference type="RefSeq" id="WP_009020305.1">
    <property type="nucleotide sequence ID" value="NZ_DS999411.1"/>
</dbReference>
<dbReference type="OrthoDB" id="9803354at2"/>
<dbReference type="GO" id="GO:0006520">
    <property type="term" value="P:amino acid metabolic process"/>
    <property type="evidence" value="ECO:0007669"/>
    <property type="project" value="InterPro"/>
</dbReference>
<keyword evidence="8" id="KW-1185">Reference proteome</keyword>
<comment type="cofactor">
    <cofactor evidence="1">
        <name>pyridoxal 5'-phosphate</name>
        <dbReference type="ChEBI" id="CHEBI:597326"/>
    </cofactor>
</comment>
<evidence type="ECO:0000256" key="5">
    <source>
        <dbReference type="ARBA" id="ARBA00022898"/>
    </source>
</evidence>
<evidence type="ECO:0000259" key="6">
    <source>
        <dbReference type="Pfam" id="PF00155"/>
    </source>
</evidence>
<dbReference type="InterPro" id="IPR004839">
    <property type="entry name" value="Aminotransferase_I/II_large"/>
</dbReference>
<dbReference type="Gene3D" id="3.40.640.10">
    <property type="entry name" value="Type I PLP-dependent aspartate aminotransferase-like (Major domain)"/>
    <property type="match status" value="1"/>
</dbReference>
<dbReference type="PANTHER" id="PTHR46383">
    <property type="entry name" value="ASPARTATE AMINOTRANSFERASE"/>
    <property type="match status" value="1"/>
</dbReference>
<dbReference type="InterPro" id="IPR015424">
    <property type="entry name" value="PyrdxlP-dep_Trfase"/>
</dbReference>
<dbReference type="Proteomes" id="UP000004699">
    <property type="component" value="Unassembled WGS sequence"/>
</dbReference>
<dbReference type="AlphaFoldDB" id="B8KTX6"/>
<sequence length="388" mass="42325">MKWPATRIADSTPAGFGMYQKARLPKYQGIDLIHLEVGKPNCDTPLHIKEASKKALDDGIVHYGEFAGETVLREAIVARLRRDKKLDVTADQIIVTNGLTHASFAVFFAAVDPGDEVIVLAPYYPQHIGKIELAGGVPVFVPLDRDNGYSIDAAAIEAAITPRTRMICLVNPSNPTGRVYTRAELDAVADLAIRHDLLVLSDEVYEEIVFDDVEHISIASLPGMAERTFSLFAFTKSYAMDGWRLGYIAADPRFIPALLQITIADVAHVNVFAQHGALAALTGDPAPRAAIHAEDTRRRDLTVAGLNALPGVECRPPEGAVYAFADIRGTGKTSQVFADEMLDNAHVVVESGDFYGPAGEGHIRICFGSEPYERIEEALRRMARYLGE</sequence>
<dbReference type="eggNOG" id="COG0436">
    <property type="taxonomic scope" value="Bacteria"/>
</dbReference>
<proteinExistence type="inferred from homology"/>
<keyword evidence="5" id="KW-0663">Pyridoxal phosphate</keyword>
<evidence type="ECO:0000313" key="8">
    <source>
        <dbReference type="Proteomes" id="UP000004699"/>
    </source>
</evidence>
<evidence type="ECO:0000256" key="2">
    <source>
        <dbReference type="ARBA" id="ARBA00007441"/>
    </source>
</evidence>
<gene>
    <name evidence="7" type="ORF">NOR51B_1505</name>
</gene>